<sequence>MDIESDEILEEESKAFPRWLAQSLAQNLNRKHQFFLRENRNESVWISWGKAAENACKALLTYITQFKFKLRKQNSYWKYKAIYASSLINKVAVNASPQKRIHLVADLLNNYANKQEEFHPVNPIELRKIHLECNRINCYARDLKNEFEESLPKTWVQAARRNYLRMLRTDYDFPEREFSDWDLCFRFNRARLRRLSVDPWEECIEENQIRFNRFGES</sequence>
<name>T0FCF6_9LEPT</name>
<gene>
    <name evidence="1" type="ORF">LEP1GSC059_3432</name>
</gene>
<accession>T0FCF6</accession>
<reference evidence="1 2" key="1">
    <citation type="submission" date="2013-05" db="EMBL/GenBank/DDBJ databases">
        <authorList>
            <person name="Harkins D.M."/>
            <person name="Durkin A.S."/>
            <person name="Brinkac L.M."/>
            <person name="Haft D.H."/>
            <person name="Selengut J.D."/>
            <person name="Sanka R."/>
            <person name="DePew J."/>
            <person name="Purushe J."/>
            <person name="Hartskeerl R.A."/>
            <person name="Ahmed A."/>
            <person name="van der Linden H."/>
            <person name="Goris M.G.A."/>
            <person name="Vinetz J.M."/>
            <person name="Sutton G.G."/>
            <person name="Nierman W.C."/>
            <person name="Fouts D.E."/>
        </authorList>
    </citation>
    <scope>NUCLEOTIDE SEQUENCE [LARGE SCALE GENOMIC DNA]</scope>
    <source>
        <strain evidence="1 2">CZ214</strain>
    </source>
</reference>
<evidence type="ECO:0000313" key="1">
    <source>
        <dbReference type="EMBL" id="EQA70878.1"/>
    </source>
</evidence>
<dbReference type="RefSeq" id="WP_017214309.1">
    <property type="nucleotide sequence ID" value="NZ_AKWY02000024.1"/>
</dbReference>
<dbReference type="EMBL" id="AKWY02000024">
    <property type="protein sequence ID" value="EQA70878.1"/>
    <property type="molecule type" value="Genomic_DNA"/>
</dbReference>
<protein>
    <submittedName>
        <fullName evidence="1">Uncharacterized protein</fullName>
    </submittedName>
</protein>
<dbReference type="AlphaFoldDB" id="T0FCF6"/>
<proteinExistence type="predicted"/>
<evidence type="ECO:0000313" key="2">
    <source>
        <dbReference type="Proteomes" id="UP000015442"/>
    </source>
</evidence>
<dbReference type="GeneID" id="23202707"/>
<organism evidence="1 2">
    <name type="scientific">Leptospira noguchii serovar Panama str. CZ214</name>
    <dbReference type="NCBI Taxonomy" id="1001595"/>
    <lineage>
        <taxon>Bacteria</taxon>
        <taxon>Pseudomonadati</taxon>
        <taxon>Spirochaetota</taxon>
        <taxon>Spirochaetia</taxon>
        <taxon>Leptospirales</taxon>
        <taxon>Leptospiraceae</taxon>
        <taxon>Leptospira</taxon>
    </lineage>
</organism>
<dbReference type="Proteomes" id="UP000015442">
    <property type="component" value="Unassembled WGS sequence"/>
</dbReference>
<comment type="caution">
    <text evidence="1">The sequence shown here is derived from an EMBL/GenBank/DDBJ whole genome shotgun (WGS) entry which is preliminary data.</text>
</comment>